<feature type="compositionally biased region" description="Acidic residues" evidence="6">
    <location>
        <begin position="209"/>
        <end position="220"/>
    </location>
</feature>
<evidence type="ECO:0000256" key="1">
    <source>
        <dbReference type="ARBA" id="ARBA00004141"/>
    </source>
</evidence>
<dbReference type="PANTHER" id="PTHR14255">
    <property type="entry name" value="CEREBLON"/>
    <property type="match status" value="1"/>
</dbReference>
<feature type="chain" id="PRO_5043494435" description="Major facilitator superfamily (MFS) profile domain-containing protein" evidence="8">
    <location>
        <begin position="24"/>
        <end position="494"/>
    </location>
</feature>
<name>A0AAV1I4G6_9CHLO</name>
<dbReference type="Pfam" id="PF01925">
    <property type="entry name" value="TauE"/>
    <property type="match status" value="2"/>
</dbReference>
<evidence type="ECO:0000256" key="7">
    <source>
        <dbReference type="SAM" id="Phobius"/>
    </source>
</evidence>
<evidence type="ECO:0000256" key="2">
    <source>
        <dbReference type="ARBA" id="ARBA00009142"/>
    </source>
</evidence>
<feature type="transmembrane region" description="Helical" evidence="7">
    <location>
        <begin position="354"/>
        <end position="379"/>
    </location>
</feature>
<dbReference type="InterPro" id="IPR020846">
    <property type="entry name" value="MFS_dom"/>
</dbReference>
<dbReference type="EMBL" id="CAUYUE010000006">
    <property type="protein sequence ID" value="CAK0779882.1"/>
    <property type="molecule type" value="Genomic_DNA"/>
</dbReference>
<proteinExistence type="inferred from homology"/>
<dbReference type="GO" id="GO:0022857">
    <property type="term" value="F:transmembrane transporter activity"/>
    <property type="evidence" value="ECO:0007669"/>
    <property type="project" value="InterPro"/>
</dbReference>
<evidence type="ECO:0000259" key="9">
    <source>
        <dbReference type="PROSITE" id="PS50850"/>
    </source>
</evidence>
<comment type="subcellular location">
    <subcellularLocation>
        <location evidence="1">Membrane</location>
        <topology evidence="1">Multi-pass membrane protein</topology>
    </subcellularLocation>
</comment>
<sequence length="494" mass="53692">MGEQVILLLLIICATAKVPRTLAQEVHGQQSPSSSGSEGDWSPVRTVRSLETEPDTPWHWDGTTIFAACLACVCALLANSAGIGGGPFYVPLLTVVLGFDLKAATGLSHTIVATSAVASTVYGLMQTRPNDAHRPLVDFDLALTFIPALLLGVSFGVLFNVLFPDWLQTALLTVLLLFVINKTVRKGIRQWQQESKAIKQKRQDAEQAHEEEEHDEDEVEKEGVLHEESFHRNPSMKLNHHARSQLQLAEETAIHIWHRLPLLQIGEVVVLWAIFLLTQQLKSRYSNCTWQYFVIFAAQVVFLLAVTAFSVWYQSKKAAAAASDEMDPELRVVMLGGRDNEGASGARRNPYRKLAMVVAVMAFAGFTAGLLGIGGALIFNPVLLQLGVQPQVTASTSVLMILFSSSAIALSFYFQGLLNTSYAQILAPLCFLASLIGVTVVGRIIRRTGRASIIVLLLSVLIIIGTVLTAVFGGIRSVNNIKQGGSAGFKPFCG</sequence>
<keyword evidence="11" id="KW-1185">Reference proteome</keyword>
<feature type="region of interest" description="Disordered" evidence="6">
    <location>
        <begin position="199"/>
        <end position="223"/>
    </location>
</feature>
<feature type="transmembrane region" description="Helical" evidence="7">
    <location>
        <begin position="425"/>
        <end position="445"/>
    </location>
</feature>
<keyword evidence="8" id="KW-0732">Signal</keyword>
<feature type="transmembrane region" description="Helical" evidence="7">
    <location>
        <begin position="391"/>
        <end position="413"/>
    </location>
</feature>
<feature type="signal peptide" evidence="8">
    <location>
        <begin position="1"/>
        <end position="23"/>
    </location>
</feature>
<organism evidence="10 11">
    <name type="scientific">Coccomyxa viridis</name>
    <dbReference type="NCBI Taxonomy" id="1274662"/>
    <lineage>
        <taxon>Eukaryota</taxon>
        <taxon>Viridiplantae</taxon>
        <taxon>Chlorophyta</taxon>
        <taxon>core chlorophytes</taxon>
        <taxon>Trebouxiophyceae</taxon>
        <taxon>Trebouxiophyceae incertae sedis</taxon>
        <taxon>Coccomyxaceae</taxon>
        <taxon>Coccomyxa</taxon>
    </lineage>
</organism>
<feature type="transmembrane region" description="Helical" evidence="7">
    <location>
        <begin position="451"/>
        <end position="475"/>
    </location>
</feature>
<dbReference type="Proteomes" id="UP001314263">
    <property type="component" value="Unassembled WGS sequence"/>
</dbReference>
<gene>
    <name evidence="10" type="ORF">CVIRNUC_004879</name>
</gene>
<keyword evidence="4 7" id="KW-1133">Transmembrane helix</keyword>
<feature type="transmembrane region" description="Helical" evidence="7">
    <location>
        <begin position="107"/>
        <end position="125"/>
    </location>
</feature>
<dbReference type="GO" id="GO:0031464">
    <property type="term" value="C:Cul4A-RING E3 ubiquitin ligase complex"/>
    <property type="evidence" value="ECO:0007669"/>
    <property type="project" value="TreeGrafter"/>
</dbReference>
<evidence type="ECO:0000313" key="10">
    <source>
        <dbReference type="EMBL" id="CAK0779882.1"/>
    </source>
</evidence>
<dbReference type="PROSITE" id="PS50850">
    <property type="entry name" value="MFS"/>
    <property type="match status" value="1"/>
</dbReference>
<protein>
    <recommendedName>
        <fullName evidence="9">Major facilitator superfamily (MFS) profile domain-containing protein</fullName>
    </recommendedName>
</protein>
<evidence type="ECO:0000256" key="8">
    <source>
        <dbReference type="SAM" id="SignalP"/>
    </source>
</evidence>
<reference evidence="10 11" key="1">
    <citation type="submission" date="2023-10" db="EMBL/GenBank/DDBJ databases">
        <authorList>
            <person name="Maclean D."/>
            <person name="Macfadyen A."/>
        </authorList>
    </citation>
    <scope>NUCLEOTIDE SEQUENCE [LARGE SCALE GENOMIC DNA]</scope>
</reference>
<dbReference type="GO" id="GO:0016567">
    <property type="term" value="P:protein ubiquitination"/>
    <property type="evidence" value="ECO:0007669"/>
    <property type="project" value="TreeGrafter"/>
</dbReference>
<feature type="domain" description="Major facilitator superfamily (MFS) profile" evidence="9">
    <location>
        <begin position="360"/>
        <end position="494"/>
    </location>
</feature>
<dbReference type="PANTHER" id="PTHR14255:SF3">
    <property type="entry name" value="SULFITE EXPORTER TAUE_SAFE FAMILY PROTEIN 5-RELATED"/>
    <property type="match status" value="1"/>
</dbReference>
<evidence type="ECO:0000256" key="6">
    <source>
        <dbReference type="SAM" id="MobiDB-lite"/>
    </source>
</evidence>
<keyword evidence="3 7" id="KW-0812">Transmembrane</keyword>
<dbReference type="AlphaFoldDB" id="A0AAV1I4G6"/>
<evidence type="ECO:0000256" key="5">
    <source>
        <dbReference type="ARBA" id="ARBA00023136"/>
    </source>
</evidence>
<dbReference type="GO" id="GO:0016020">
    <property type="term" value="C:membrane"/>
    <property type="evidence" value="ECO:0007669"/>
    <property type="project" value="UniProtKB-SubCell"/>
</dbReference>
<dbReference type="InterPro" id="IPR002781">
    <property type="entry name" value="TM_pro_TauE-like"/>
</dbReference>
<feature type="transmembrane region" description="Helical" evidence="7">
    <location>
        <begin position="85"/>
        <end position="101"/>
    </location>
</feature>
<comment type="caution">
    <text evidence="10">The sequence shown here is derived from an EMBL/GenBank/DDBJ whole genome shotgun (WGS) entry which is preliminary data.</text>
</comment>
<keyword evidence="5 7" id="KW-0472">Membrane</keyword>
<evidence type="ECO:0000256" key="4">
    <source>
        <dbReference type="ARBA" id="ARBA00022989"/>
    </source>
</evidence>
<evidence type="ECO:0000256" key="3">
    <source>
        <dbReference type="ARBA" id="ARBA00022692"/>
    </source>
</evidence>
<evidence type="ECO:0000313" key="11">
    <source>
        <dbReference type="Proteomes" id="UP001314263"/>
    </source>
</evidence>
<comment type="similarity">
    <text evidence="2">Belongs to the 4-toluene sulfonate uptake permease (TSUP) (TC 2.A.102) family.</text>
</comment>
<feature type="transmembrane region" description="Helical" evidence="7">
    <location>
        <begin position="290"/>
        <end position="313"/>
    </location>
</feature>
<accession>A0AAV1I4G6</accession>
<feature type="transmembrane region" description="Helical" evidence="7">
    <location>
        <begin position="137"/>
        <end position="160"/>
    </location>
</feature>